<dbReference type="InterPro" id="IPR000531">
    <property type="entry name" value="Beta-barrel_TonB"/>
</dbReference>
<keyword evidence="7" id="KW-0998">Cell outer membrane</keyword>
<evidence type="ECO:0000256" key="2">
    <source>
        <dbReference type="ARBA" id="ARBA00022448"/>
    </source>
</evidence>
<dbReference type="InterPro" id="IPR036942">
    <property type="entry name" value="Beta-barrel_TonB_sf"/>
</dbReference>
<dbReference type="EMBL" id="JAMQGP010000001">
    <property type="protein sequence ID" value="MCM2678149.1"/>
    <property type="molecule type" value="Genomic_DNA"/>
</dbReference>
<dbReference type="PANTHER" id="PTHR30069:SF49">
    <property type="entry name" value="OUTER MEMBRANE PROTEIN C"/>
    <property type="match status" value="1"/>
</dbReference>
<dbReference type="GO" id="GO:0044718">
    <property type="term" value="P:siderophore transmembrane transport"/>
    <property type="evidence" value="ECO:0007669"/>
    <property type="project" value="TreeGrafter"/>
</dbReference>
<evidence type="ECO:0000256" key="5">
    <source>
        <dbReference type="ARBA" id="ARBA00023077"/>
    </source>
</evidence>
<proteinExistence type="predicted"/>
<evidence type="ECO:0000256" key="3">
    <source>
        <dbReference type="ARBA" id="ARBA00022452"/>
    </source>
</evidence>
<dbReference type="RefSeq" id="WP_251259466.1">
    <property type="nucleotide sequence ID" value="NZ_JAMQGP010000001.1"/>
</dbReference>
<dbReference type="GO" id="GO:0009279">
    <property type="term" value="C:cell outer membrane"/>
    <property type="evidence" value="ECO:0007669"/>
    <property type="project" value="UniProtKB-SubCell"/>
</dbReference>
<comment type="subcellular location">
    <subcellularLocation>
        <location evidence="1">Cell outer membrane</location>
        <topology evidence="1">Multi-pass membrane protein</topology>
    </subcellularLocation>
</comment>
<dbReference type="Pfam" id="PF00593">
    <property type="entry name" value="TonB_dep_Rec_b-barrel"/>
    <property type="match status" value="1"/>
</dbReference>
<protein>
    <submittedName>
        <fullName evidence="9">TonB-dependent receptor</fullName>
    </submittedName>
</protein>
<reference evidence="9 10" key="1">
    <citation type="journal article" date="2013" name="Antonie Van Leeuwenhoek">
        <title>Echinimonas agarilytica gen. nov., sp. nov., a new gammaproteobacterium isolated from the sea urchin Strongylocentrotus intermedius.</title>
        <authorList>
            <person name="Nedashkovskaya O.I."/>
            <person name="Stenkova A.M."/>
            <person name="Zhukova N.V."/>
            <person name="Van Trappen S."/>
            <person name="Lee J.S."/>
            <person name="Kim S.B."/>
        </authorList>
    </citation>
    <scope>NUCLEOTIDE SEQUENCE [LARGE SCALE GENOMIC DNA]</scope>
    <source>
        <strain evidence="9 10">KMM 6351</strain>
    </source>
</reference>
<evidence type="ECO:0000313" key="9">
    <source>
        <dbReference type="EMBL" id="MCM2678149.1"/>
    </source>
</evidence>
<sequence length="644" mass="71556">MPLNYIAPDAGDLIKKMPGAAINRNGPLTPIAQHRGLYGDRVAVSIDGSPVIGAGPNAMDTPLSYAPTILIQSLQSHRGIAPVSSAIETLGGAYDVKMREFIFNTQSDLRINGTARLGYQDNGQATSAQGVFQVANEQHGIQLFIDVQQGDSDLESGNGHSISPTEYEKWVGGASYHYALDSGQINVSWQHFDTDEAGTPALPMDIQYIETDRFALNGNLNVAGWQTKVHLGYTDAEHLMDNYSQRVNGMMMDMTRDNLATSDDINWTFSANKEFNGHIIELGTNGIVAHHDATITDPKNGMFKIANFNDVEDNKASIYGTWTHVHRNLEFSTGARLTYAEADAGDVSHSMAMMNPMIMQLVDEFNASERDQDDWLYDVTAEVIWTLNSAWSVSAAAGQKQRAPTYQERYLWFPLEATAGLADGYNYIGNPHLNAEQAWQFDTGMRWQGESSFVEPHLFYHRIDDYIQGIPSPHMAANMVSTAMTGKAPLQFANVDAELYGFDIEAVWHIARQWTLEGTASYVRGKRRDMNDDLYRIAPPSLRTRLSYDIHNLNFGGAWNLVAKKEEVAAVNAEQKTSGYGTIDLDMSYGFDRWLFSAGVENLFDKGYQDHLAGYNRVMMSDLPIGSRIEGIGRNVWANIAFEM</sequence>
<keyword evidence="6" id="KW-0472">Membrane</keyword>
<evidence type="ECO:0000259" key="8">
    <source>
        <dbReference type="Pfam" id="PF00593"/>
    </source>
</evidence>
<evidence type="ECO:0000256" key="4">
    <source>
        <dbReference type="ARBA" id="ARBA00022692"/>
    </source>
</evidence>
<dbReference type="AlphaFoldDB" id="A0AA41W3S2"/>
<evidence type="ECO:0000256" key="1">
    <source>
        <dbReference type="ARBA" id="ARBA00004571"/>
    </source>
</evidence>
<evidence type="ECO:0000256" key="6">
    <source>
        <dbReference type="ARBA" id="ARBA00023136"/>
    </source>
</evidence>
<evidence type="ECO:0000313" key="10">
    <source>
        <dbReference type="Proteomes" id="UP001165393"/>
    </source>
</evidence>
<keyword evidence="2" id="KW-0813">Transport</keyword>
<dbReference type="Proteomes" id="UP001165393">
    <property type="component" value="Unassembled WGS sequence"/>
</dbReference>
<organism evidence="9 10">
    <name type="scientific">Echinimonas agarilytica</name>
    <dbReference type="NCBI Taxonomy" id="1215918"/>
    <lineage>
        <taxon>Bacteria</taxon>
        <taxon>Pseudomonadati</taxon>
        <taxon>Pseudomonadota</taxon>
        <taxon>Gammaproteobacteria</taxon>
        <taxon>Alteromonadales</taxon>
        <taxon>Echinimonadaceae</taxon>
        <taxon>Echinimonas</taxon>
    </lineage>
</organism>
<dbReference type="SUPFAM" id="SSF56935">
    <property type="entry name" value="Porins"/>
    <property type="match status" value="1"/>
</dbReference>
<dbReference type="Gene3D" id="2.40.170.20">
    <property type="entry name" value="TonB-dependent receptor, beta-barrel domain"/>
    <property type="match status" value="1"/>
</dbReference>
<dbReference type="PANTHER" id="PTHR30069">
    <property type="entry name" value="TONB-DEPENDENT OUTER MEMBRANE RECEPTOR"/>
    <property type="match status" value="1"/>
</dbReference>
<dbReference type="InterPro" id="IPR039426">
    <property type="entry name" value="TonB-dep_rcpt-like"/>
</dbReference>
<keyword evidence="10" id="KW-1185">Reference proteome</keyword>
<evidence type="ECO:0000256" key="7">
    <source>
        <dbReference type="ARBA" id="ARBA00023237"/>
    </source>
</evidence>
<name>A0AA41W3S2_9GAMM</name>
<feature type="domain" description="TonB-dependent receptor-like beta-barrel" evidence="8">
    <location>
        <begin position="154"/>
        <end position="603"/>
    </location>
</feature>
<dbReference type="GO" id="GO:0015344">
    <property type="term" value="F:siderophore uptake transmembrane transporter activity"/>
    <property type="evidence" value="ECO:0007669"/>
    <property type="project" value="TreeGrafter"/>
</dbReference>
<keyword evidence="4" id="KW-0812">Transmembrane</keyword>
<keyword evidence="9" id="KW-0675">Receptor</keyword>
<keyword evidence="3" id="KW-1134">Transmembrane beta strand</keyword>
<gene>
    <name evidence="9" type="ORF">NAF29_00490</name>
</gene>
<comment type="caution">
    <text evidence="9">The sequence shown here is derived from an EMBL/GenBank/DDBJ whole genome shotgun (WGS) entry which is preliminary data.</text>
</comment>
<keyword evidence="5" id="KW-0798">TonB box</keyword>
<accession>A0AA41W3S2</accession>